<comment type="caution">
    <text evidence="3">The sequence shown here is derived from an EMBL/GenBank/DDBJ whole genome shotgun (WGS) entry which is preliminary data.</text>
</comment>
<feature type="transmembrane region" description="Helical" evidence="1">
    <location>
        <begin position="262"/>
        <end position="280"/>
    </location>
</feature>
<dbReference type="Proteomes" id="UP000193944">
    <property type="component" value="Unassembled WGS sequence"/>
</dbReference>
<evidence type="ECO:0000313" key="4">
    <source>
        <dbReference type="Proteomes" id="UP000193944"/>
    </source>
</evidence>
<evidence type="ECO:0000256" key="2">
    <source>
        <dbReference type="SAM" id="SignalP"/>
    </source>
</evidence>
<reference evidence="3 4" key="1">
    <citation type="submission" date="2016-08" db="EMBL/GenBank/DDBJ databases">
        <title>A Parts List for Fungal Cellulosomes Revealed by Comparative Genomics.</title>
        <authorList>
            <consortium name="DOE Joint Genome Institute"/>
            <person name="Haitjema C.H."/>
            <person name="Gilmore S.P."/>
            <person name="Henske J.K."/>
            <person name="Solomon K.V."/>
            <person name="De Groot R."/>
            <person name="Kuo A."/>
            <person name="Mondo S.J."/>
            <person name="Salamov A.A."/>
            <person name="Labutti K."/>
            <person name="Zhao Z."/>
            <person name="Chiniquy J."/>
            <person name="Barry K."/>
            <person name="Brewer H.M."/>
            <person name="Purvine S.O."/>
            <person name="Wright A.T."/>
            <person name="Boxma B."/>
            <person name="Van Alen T."/>
            <person name="Hackstein J.H."/>
            <person name="Baker S.E."/>
            <person name="Grigoriev I.V."/>
            <person name="O'Malley M.A."/>
        </authorList>
    </citation>
    <scope>NUCLEOTIDE SEQUENCE [LARGE SCALE GENOMIC DNA]</scope>
    <source>
        <strain evidence="3 4">S4</strain>
    </source>
</reference>
<keyword evidence="1" id="KW-0472">Membrane</keyword>
<name>A0A1Y1WQK0_9FUNG</name>
<protein>
    <submittedName>
        <fullName evidence="3">Uncharacterized protein</fullName>
    </submittedName>
</protein>
<keyword evidence="1" id="KW-1133">Transmembrane helix</keyword>
<keyword evidence="1" id="KW-0812">Transmembrane</keyword>
<dbReference type="EMBL" id="MCFG01000343">
    <property type="protein sequence ID" value="ORX75665.1"/>
    <property type="molecule type" value="Genomic_DNA"/>
</dbReference>
<reference evidence="3 4" key="2">
    <citation type="submission" date="2016-08" db="EMBL/GenBank/DDBJ databases">
        <title>Pervasive Adenine N6-methylation of Active Genes in Fungi.</title>
        <authorList>
            <consortium name="DOE Joint Genome Institute"/>
            <person name="Mondo S.J."/>
            <person name="Dannebaum R.O."/>
            <person name="Kuo R.C."/>
            <person name="Labutti K."/>
            <person name="Haridas S."/>
            <person name="Kuo A."/>
            <person name="Salamov A."/>
            <person name="Ahrendt S.R."/>
            <person name="Lipzen A."/>
            <person name="Sullivan W."/>
            <person name="Andreopoulos W.B."/>
            <person name="Clum A."/>
            <person name="Lindquist E."/>
            <person name="Daum C."/>
            <person name="Ramamoorthy G.K."/>
            <person name="Gryganskyi A."/>
            <person name="Culley D."/>
            <person name="Magnuson J.K."/>
            <person name="James T.Y."/>
            <person name="O'Malley M.A."/>
            <person name="Stajich J.E."/>
            <person name="Spatafora J.W."/>
            <person name="Visel A."/>
            <person name="Grigoriev I.V."/>
        </authorList>
    </citation>
    <scope>NUCLEOTIDE SEQUENCE [LARGE SCALE GENOMIC DNA]</scope>
    <source>
        <strain evidence="3 4">S4</strain>
    </source>
</reference>
<proteinExistence type="predicted"/>
<feature type="chain" id="PRO_5013028104" evidence="2">
    <location>
        <begin position="22"/>
        <end position="281"/>
    </location>
</feature>
<sequence length="281" mass="32656">MKTRLLLLIFVLIIASPIVSKMTIEIVTFKDYLMEHYSKKLSEDIIIKCSNTIYEYEKECIPVNRESFSSTKIDSECKRLASENCKNFFKDIKGSLIDCEKVPEKDLNKIINYFKESNELIEMYCTKNENNEYCPLHKLKNFSGLSIVEYFSQNSPFKDDVSDKDVNNVIYEICKSKKCYDSITKYNILFESIEYENDTEEIIKNISSNFGLYKEIHEFSYFQYLRFRTIVTDILKSEQCKALVKISESSGKVASKAFPNQIGIGFLIATLSLFLVFINAD</sequence>
<evidence type="ECO:0000256" key="1">
    <source>
        <dbReference type="SAM" id="Phobius"/>
    </source>
</evidence>
<accession>A0A1Y1WQK0</accession>
<evidence type="ECO:0000313" key="3">
    <source>
        <dbReference type="EMBL" id="ORX75665.1"/>
    </source>
</evidence>
<feature type="signal peptide" evidence="2">
    <location>
        <begin position="1"/>
        <end position="21"/>
    </location>
</feature>
<keyword evidence="4" id="KW-1185">Reference proteome</keyword>
<organism evidence="3 4">
    <name type="scientific">Anaeromyces robustus</name>
    <dbReference type="NCBI Taxonomy" id="1754192"/>
    <lineage>
        <taxon>Eukaryota</taxon>
        <taxon>Fungi</taxon>
        <taxon>Fungi incertae sedis</taxon>
        <taxon>Chytridiomycota</taxon>
        <taxon>Chytridiomycota incertae sedis</taxon>
        <taxon>Neocallimastigomycetes</taxon>
        <taxon>Neocallimastigales</taxon>
        <taxon>Neocallimastigaceae</taxon>
        <taxon>Anaeromyces</taxon>
    </lineage>
</organism>
<dbReference type="OrthoDB" id="2130401at2759"/>
<gene>
    <name evidence="3" type="ORF">BCR32DRAFT_304612</name>
</gene>
<keyword evidence="2" id="KW-0732">Signal</keyword>
<dbReference type="AlphaFoldDB" id="A0A1Y1WQK0"/>